<dbReference type="GO" id="GO:0047555">
    <property type="term" value="F:3',5'-cyclic-GMP phosphodiesterase activity"/>
    <property type="evidence" value="ECO:0007669"/>
    <property type="project" value="TreeGrafter"/>
</dbReference>
<protein>
    <recommendedName>
        <fullName evidence="3">3',5'-cyclic-nucleotide phosphodiesterase</fullName>
    </recommendedName>
</protein>
<organism evidence="1 2">
    <name type="scientific">Erysiphe pulchra</name>
    <dbReference type="NCBI Taxonomy" id="225359"/>
    <lineage>
        <taxon>Eukaryota</taxon>
        <taxon>Fungi</taxon>
        <taxon>Dikarya</taxon>
        <taxon>Ascomycota</taxon>
        <taxon>Pezizomycotina</taxon>
        <taxon>Leotiomycetes</taxon>
        <taxon>Erysiphales</taxon>
        <taxon>Erysiphaceae</taxon>
        <taxon>Erysiphe</taxon>
    </lineage>
</organism>
<gene>
    <name evidence="1" type="ORF">EPUL_000482</name>
</gene>
<dbReference type="PRINTS" id="PR00388">
    <property type="entry name" value="PDIESTERASE2"/>
</dbReference>
<dbReference type="InterPro" id="IPR000396">
    <property type="entry name" value="Pdiesterase2"/>
</dbReference>
<keyword evidence="2" id="KW-1185">Reference proteome</keyword>
<dbReference type="InterPro" id="IPR036866">
    <property type="entry name" value="RibonucZ/Hydroxyglut_hydro"/>
</dbReference>
<evidence type="ECO:0000313" key="2">
    <source>
        <dbReference type="Proteomes" id="UP000237438"/>
    </source>
</evidence>
<dbReference type="EMBL" id="PEDP01000036">
    <property type="protein sequence ID" value="POS88061.1"/>
    <property type="molecule type" value="Genomic_DNA"/>
</dbReference>
<sequence length="475" mass="51928">MALYEKGFALQVIILGTGGGPFENNTTAFLVRSVAKRWSRGSLLAIDAGVHLAAISKILEESGGFHKDENIKDGIEASKSCGQPGPIICSGPFEGLELQHRSLKANAGYIAGALVDTYLITHPHLDHISGLVINSSGLTGIQPKKIAGLSSSICALKTHIFNNIIWPNLTNENNGAGLISFIRLVEGRSSIGNIDSKKFVEICDGLEVNAWGVSHGSCFDIHDHVAEGSSSTQLLYQASSVPSHSKGESIQANINAHERIGVYESSAFFIRDVASGTQILIFGDVEPDSVSLCPRNKFVWIAAAPRIVAGELKGIFIECSYDDTRAVDLLFGHLAPRYLIEEIKVLAAEVELIRNTNREKLKKECNFDSSRDSARSDTTDCHNLNYNDMANLTEEEDNMHYQGSRTSKNFSSISPSDENYLPLKGLKIIVIHTKENLDDSPFIANLIHQQLLEHEKQAQLGCEFIISRLGQSLHF</sequence>
<evidence type="ECO:0008006" key="3">
    <source>
        <dbReference type="Google" id="ProtNLM"/>
    </source>
</evidence>
<dbReference type="AlphaFoldDB" id="A0A2S4Q1B7"/>
<dbReference type="SUPFAM" id="SSF56281">
    <property type="entry name" value="Metallo-hydrolase/oxidoreductase"/>
    <property type="match status" value="1"/>
</dbReference>
<dbReference type="GO" id="GO:0004115">
    <property type="term" value="F:3',5'-cyclic-AMP phosphodiesterase activity"/>
    <property type="evidence" value="ECO:0007669"/>
    <property type="project" value="InterPro"/>
</dbReference>
<dbReference type="GO" id="GO:1902660">
    <property type="term" value="P:negative regulation of glucose mediated signaling pathway"/>
    <property type="evidence" value="ECO:0007669"/>
    <property type="project" value="TreeGrafter"/>
</dbReference>
<dbReference type="Proteomes" id="UP000237438">
    <property type="component" value="Unassembled WGS sequence"/>
</dbReference>
<dbReference type="Gene3D" id="3.60.15.10">
    <property type="entry name" value="Ribonuclease Z/Hydroxyacylglutathione hydrolase-like"/>
    <property type="match status" value="1"/>
</dbReference>
<dbReference type="GO" id="GO:0006198">
    <property type="term" value="P:cAMP catabolic process"/>
    <property type="evidence" value="ECO:0007669"/>
    <property type="project" value="InterPro"/>
</dbReference>
<dbReference type="Pfam" id="PF02112">
    <property type="entry name" value="PDEase_II"/>
    <property type="match status" value="1"/>
</dbReference>
<dbReference type="PANTHER" id="PTHR28283">
    <property type="entry name" value="3',5'-CYCLIC-NUCLEOTIDE PHOSPHODIESTERASE 1"/>
    <property type="match status" value="1"/>
</dbReference>
<dbReference type="STRING" id="225359.A0A2S4Q1B7"/>
<proteinExistence type="predicted"/>
<comment type="caution">
    <text evidence="1">The sequence shown here is derived from an EMBL/GenBank/DDBJ whole genome shotgun (WGS) entry which is preliminary data.</text>
</comment>
<dbReference type="PANTHER" id="PTHR28283:SF1">
    <property type="entry name" value="3',5'-CYCLIC-NUCLEOTIDE PHOSPHODIESTERASE 1"/>
    <property type="match status" value="1"/>
</dbReference>
<name>A0A2S4Q1B7_9PEZI</name>
<evidence type="ECO:0000313" key="1">
    <source>
        <dbReference type="EMBL" id="POS88061.1"/>
    </source>
</evidence>
<dbReference type="CDD" id="cd07735">
    <property type="entry name" value="class_II_PDE_MBL-fold"/>
    <property type="match status" value="1"/>
</dbReference>
<dbReference type="OrthoDB" id="258495at2759"/>
<accession>A0A2S4Q1B7</accession>
<reference evidence="1 2" key="1">
    <citation type="submission" date="2017-10" db="EMBL/GenBank/DDBJ databases">
        <title>Development of genomic resources for the powdery mildew, Erysiphe pulchra.</title>
        <authorList>
            <person name="Wadl P.A."/>
            <person name="Mack B.M."/>
            <person name="Moore G."/>
            <person name="Beltz S.B."/>
        </authorList>
    </citation>
    <scope>NUCLEOTIDE SEQUENCE [LARGE SCALE GENOMIC DNA]</scope>
    <source>
        <strain evidence="1">Cflorida</strain>
    </source>
</reference>